<evidence type="ECO:0000313" key="7">
    <source>
        <dbReference type="EMBL" id="MDN4481429.1"/>
    </source>
</evidence>
<keyword evidence="4 6" id="KW-0472">Membrane</keyword>
<dbReference type="Pfam" id="PF09685">
    <property type="entry name" value="MamF_MmsF"/>
    <property type="match status" value="1"/>
</dbReference>
<gene>
    <name evidence="7" type="ORF">QQX02_10880</name>
</gene>
<accession>A0ABT8GJL0</accession>
<evidence type="ECO:0000256" key="1">
    <source>
        <dbReference type="ARBA" id="ARBA00004141"/>
    </source>
</evidence>
<dbReference type="Proteomes" id="UP001172708">
    <property type="component" value="Unassembled WGS sequence"/>
</dbReference>
<evidence type="ECO:0000256" key="6">
    <source>
        <dbReference type="SAM" id="Phobius"/>
    </source>
</evidence>
<evidence type="ECO:0000256" key="2">
    <source>
        <dbReference type="ARBA" id="ARBA00022692"/>
    </source>
</evidence>
<feature type="region of interest" description="Disordered" evidence="5">
    <location>
        <begin position="1"/>
        <end position="23"/>
    </location>
</feature>
<evidence type="ECO:0000256" key="4">
    <source>
        <dbReference type="ARBA" id="ARBA00023136"/>
    </source>
</evidence>
<comment type="caution">
    <text evidence="7">The sequence shown here is derived from an EMBL/GenBank/DDBJ whole genome shotgun (WGS) entry which is preliminary data.</text>
</comment>
<comment type="subcellular location">
    <subcellularLocation>
        <location evidence="1">Membrane</location>
        <topology evidence="1">Multi-pass membrane protein</topology>
    </subcellularLocation>
</comment>
<dbReference type="RefSeq" id="WP_301143082.1">
    <property type="nucleotide sequence ID" value="NZ_JAUHQA010000001.1"/>
</dbReference>
<feature type="compositionally biased region" description="Low complexity" evidence="5">
    <location>
        <begin position="13"/>
        <end position="23"/>
    </location>
</feature>
<sequence>MTDSTTPPPPEQPAAGGQPQGQNPYTMATLAHATVFTGFLGPLIFWLIGKDQSPFADEEGKKALNFGILISIAYIISVIPFIGWIIWIAAIIAALVFGIQGAMAANSGKPYKYPFTLPIVK</sequence>
<proteinExistence type="predicted"/>
<organism evidence="7 8">
    <name type="scientific">Demequina muriae</name>
    <dbReference type="NCBI Taxonomy" id="3051664"/>
    <lineage>
        <taxon>Bacteria</taxon>
        <taxon>Bacillati</taxon>
        <taxon>Actinomycetota</taxon>
        <taxon>Actinomycetes</taxon>
        <taxon>Micrococcales</taxon>
        <taxon>Demequinaceae</taxon>
        <taxon>Demequina</taxon>
    </lineage>
</organism>
<feature type="transmembrane region" description="Helical" evidence="6">
    <location>
        <begin position="30"/>
        <end position="48"/>
    </location>
</feature>
<reference evidence="7" key="1">
    <citation type="submission" date="2023-06" db="EMBL/GenBank/DDBJ databases">
        <title>Egi l300058.</title>
        <authorList>
            <person name="Gao L."/>
            <person name="Fang B.-Z."/>
            <person name="Li W.-J."/>
        </authorList>
    </citation>
    <scope>NUCLEOTIDE SEQUENCE</scope>
    <source>
        <strain evidence="7">EGI L300058</strain>
    </source>
</reference>
<dbReference type="InterPro" id="IPR019109">
    <property type="entry name" value="MamF_MmsF"/>
</dbReference>
<dbReference type="EMBL" id="JAUHQA010000001">
    <property type="protein sequence ID" value="MDN4481429.1"/>
    <property type="molecule type" value="Genomic_DNA"/>
</dbReference>
<evidence type="ECO:0000256" key="3">
    <source>
        <dbReference type="ARBA" id="ARBA00022989"/>
    </source>
</evidence>
<evidence type="ECO:0000256" key="5">
    <source>
        <dbReference type="SAM" id="MobiDB-lite"/>
    </source>
</evidence>
<feature type="compositionally biased region" description="Pro residues" evidence="5">
    <location>
        <begin position="1"/>
        <end position="12"/>
    </location>
</feature>
<protein>
    <submittedName>
        <fullName evidence="7">DUF4870 domain-containing protein</fullName>
    </submittedName>
</protein>
<keyword evidence="2 6" id="KW-0812">Transmembrane</keyword>
<keyword evidence="8" id="KW-1185">Reference proteome</keyword>
<feature type="transmembrane region" description="Helical" evidence="6">
    <location>
        <begin position="68"/>
        <end position="99"/>
    </location>
</feature>
<evidence type="ECO:0000313" key="8">
    <source>
        <dbReference type="Proteomes" id="UP001172708"/>
    </source>
</evidence>
<name>A0ABT8GJL0_9MICO</name>
<keyword evidence="3 6" id="KW-1133">Transmembrane helix</keyword>